<keyword evidence="2" id="KW-1185">Reference proteome</keyword>
<sequence>MAFLAACQPLERPFQPEAKATWSAAPGPRASLYIAPTENGPEDLPTDLADQLQELGIAAFTGEAVENRYSVISRVFLEKNAAFVEWEILDPQGRPSGLITSQKIGDILPGPLFEEPDHRDVILKSASEIDIMLGGSGINFDQMQTPALFIPVLPAAPGDASESLSAAMQDEIAAYGIDVKPDIWTANYVVKGQVDLTKPMGGTQVVTIRWQLERRNGEFIGKVEQRNRIRAGTLNGPWGEVAIAVAKGGARGVLKLLREAEPEFFRKKS</sequence>
<evidence type="ECO:0000313" key="1">
    <source>
        <dbReference type="EMBL" id="GLQ06228.1"/>
    </source>
</evidence>
<gene>
    <name evidence="1" type="ORF">GCM10007924_14490</name>
</gene>
<dbReference type="EMBL" id="BSNF01000006">
    <property type="protein sequence ID" value="GLQ06228.1"/>
    <property type="molecule type" value="Genomic_DNA"/>
</dbReference>
<name>A0ABQ5U4Q3_9PROT</name>
<reference evidence="1" key="2">
    <citation type="submission" date="2023-01" db="EMBL/GenBank/DDBJ databases">
        <title>Draft genome sequence of Sneathiella chinensis strain NBRC 103408.</title>
        <authorList>
            <person name="Sun Q."/>
            <person name="Mori K."/>
        </authorList>
    </citation>
    <scope>NUCLEOTIDE SEQUENCE</scope>
    <source>
        <strain evidence="1">NBRC 103408</strain>
    </source>
</reference>
<reference evidence="1" key="1">
    <citation type="journal article" date="2014" name="Int. J. Syst. Evol. Microbiol.">
        <title>Complete genome of a new Firmicutes species belonging to the dominant human colonic microbiota ('Ruminococcus bicirculans') reveals two chromosomes and a selective capacity to utilize plant glucans.</title>
        <authorList>
            <consortium name="NISC Comparative Sequencing Program"/>
            <person name="Wegmann U."/>
            <person name="Louis P."/>
            <person name="Goesmann A."/>
            <person name="Henrissat B."/>
            <person name="Duncan S.H."/>
            <person name="Flint H.J."/>
        </authorList>
    </citation>
    <scope>NUCLEOTIDE SEQUENCE</scope>
    <source>
        <strain evidence="1">NBRC 103408</strain>
    </source>
</reference>
<evidence type="ECO:0000313" key="2">
    <source>
        <dbReference type="Proteomes" id="UP001161409"/>
    </source>
</evidence>
<proteinExistence type="predicted"/>
<organism evidence="1 2">
    <name type="scientific">Sneathiella chinensis</name>
    <dbReference type="NCBI Taxonomy" id="349750"/>
    <lineage>
        <taxon>Bacteria</taxon>
        <taxon>Pseudomonadati</taxon>
        <taxon>Pseudomonadota</taxon>
        <taxon>Alphaproteobacteria</taxon>
        <taxon>Sneathiellales</taxon>
        <taxon>Sneathiellaceae</taxon>
        <taxon>Sneathiella</taxon>
    </lineage>
</organism>
<protein>
    <submittedName>
        <fullName evidence="1">Uncharacterized protein</fullName>
    </submittedName>
</protein>
<dbReference type="Proteomes" id="UP001161409">
    <property type="component" value="Unassembled WGS sequence"/>
</dbReference>
<comment type="caution">
    <text evidence="1">The sequence shown here is derived from an EMBL/GenBank/DDBJ whole genome shotgun (WGS) entry which is preliminary data.</text>
</comment>
<accession>A0ABQ5U4Q3</accession>